<dbReference type="InterPro" id="IPR023578">
    <property type="entry name" value="Ras_GEF_dom_sf"/>
</dbReference>
<dbReference type="Pfam" id="PF00618">
    <property type="entry name" value="RasGEF_N"/>
    <property type="match status" value="1"/>
</dbReference>
<dbReference type="GO" id="GO:0007265">
    <property type="term" value="P:Ras protein signal transduction"/>
    <property type="evidence" value="ECO:0007669"/>
    <property type="project" value="TreeGrafter"/>
</dbReference>
<feature type="domain" description="Ras-GEF" evidence="3">
    <location>
        <begin position="269"/>
        <end position="523"/>
    </location>
</feature>
<proteinExistence type="predicted"/>
<evidence type="ECO:0000313" key="5">
    <source>
        <dbReference type="Proteomes" id="UP000887540"/>
    </source>
</evidence>
<dbReference type="PROSITE" id="PS50212">
    <property type="entry name" value="RASGEF_NTER"/>
    <property type="match status" value="1"/>
</dbReference>
<dbReference type="GO" id="GO:0005886">
    <property type="term" value="C:plasma membrane"/>
    <property type="evidence" value="ECO:0007669"/>
    <property type="project" value="TreeGrafter"/>
</dbReference>
<evidence type="ECO:0000259" key="4">
    <source>
        <dbReference type="PROSITE" id="PS50212"/>
    </source>
</evidence>
<dbReference type="InterPro" id="IPR008937">
    <property type="entry name" value="Ras-like_GEF"/>
</dbReference>
<dbReference type="Gene3D" id="1.10.840.10">
    <property type="entry name" value="Ras guanine-nucleotide exchange factors catalytic domain"/>
    <property type="match status" value="1"/>
</dbReference>
<dbReference type="CDD" id="cd00155">
    <property type="entry name" value="RasGEF"/>
    <property type="match status" value="1"/>
</dbReference>
<organism evidence="5 6">
    <name type="scientific">Acrobeloides nanus</name>
    <dbReference type="NCBI Taxonomy" id="290746"/>
    <lineage>
        <taxon>Eukaryota</taxon>
        <taxon>Metazoa</taxon>
        <taxon>Ecdysozoa</taxon>
        <taxon>Nematoda</taxon>
        <taxon>Chromadorea</taxon>
        <taxon>Rhabditida</taxon>
        <taxon>Tylenchina</taxon>
        <taxon>Cephalobomorpha</taxon>
        <taxon>Cephaloboidea</taxon>
        <taxon>Cephalobidae</taxon>
        <taxon>Acrobeloides</taxon>
    </lineage>
</organism>
<keyword evidence="1 2" id="KW-0344">Guanine-nucleotide releasing factor</keyword>
<dbReference type="PANTHER" id="PTHR23113:SF363">
    <property type="entry name" value="PROTEIN SON OF SEVENLESS"/>
    <property type="match status" value="1"/>
</dbReference>
<evidence type="ECO:0000256" key="2">
    <source>
        <dbReference type="PROSITE-ProRule" id="PRU00168"/>
    </source>
</evidence>
<dbReference type="InterPro" id="IPR001895">
    <property type="entry name" value="RASGEF_cat_dom"/>
</dbReference>
<dbReference type="PROSITE" id="PS50009">
    <property type="entry name" value="RASGEF_CAT"/>
    <property type="match status" value="1"/>
</dbReference>
<dbReference type="SMART" id="SM00147">
    <property type="entry name" value="RasGEF"/>
    <property type="match status" value="1"/>
</dbReference>
<feature type="domain" description="N-terminal Ras-GEF" evidence="4">
    <location>
        <begin position="44"/>
        <end position="217"/>
    </location>
</feature>
<dbReference type="SMART" id="SM00229">
    <property type="entry name" value="RasGEFN"/>
    <property type="match status" value="1"/>
</dbReference>
<dbReference type="PANTHER" id="PTHR23113">
    <property type="entry name" value="GUANINE NUCLEOTIDE EXCHANGE FACTOR"/>
    <property type="match status" value="1"/>
</dbReference>
<name>A0A914CD42_9BILA</name>
<dbReference type="Gene3D" id="1.20.870.10">
    <property type="entry name" value="Son of sevenless (SoS) protein Chain: S domain 1"/>
    <property type="match status" value="1"/>
</dbReference>
<protein>
    <submittedName>
        <fullName evidence="6">Ras guanine nucleotide exchange factor</fullName>
    </submittedName>
</protein>
<evidence type="ECO:0000256" key="1">
    <source>
        <dbReference type="ARBA" id="ARBA00022658"/>
    </source>
</evidence>
<keyword evidence="5" id="KW-1185">Reference proteome</keyword>
<dbReference type="Pfam" id="PF00617">
    <property type="entry name" value="RasGEF"/>
    <property type="match status" value="1"/>
</dbReference>
<dbReference type="AlphaFoldDB" id="A0A914CD42"/>
<evidence type="ECO:0000259" key="3">
    <source>
        <dbReference type="PROSITE" id="PS50009"/>
    </source>
</evidence>
<dbReference type="WBParaSite" id="ACRNAN_Path_9.g21.t1">
    <property type="protein sequence ID" value="ACRNAN_Path_9.g21.t1"/>
    <property type="gene ID" value="ACRNAN_Path_9.g21"/>
</dbReference>
<dbReference type="SUPFAM" id="SSF48366">
    <property type="entry name" value="Ras GEF"/>
    <property type="match status" value="1"/>
</dbReference>
<accession>A0A914CD42</accession>
<sequence>MNEISSKHDESRIPLTIPSPEQYRFAEPDTEDNIVFENYTSVFGNPIVRSATLTKLVERLTYPSYTDLECIKMFMITYRSFCSPPELLSLLIERFNVPTPKTFQQPYVTYNRSTVGYISCIRSPVVRHTKVQPCLNKSYSLYYETPAFYTFQNDYKQPIQLRVLAILNLWVTYHYYDFTTNPTLLDRLKDFLNGDYGKIRFMPKQKVWCEKIQEKIKKKQEVYDIVPPTPTLTNSSTEARSPTQKNIPKTLWDRAKPGQIERYHLKSLHPVEIARQLTLLHFSMYRAIKPPELVGAVFNQSDKHVRSPQLQKFIDHINDLSFWVARCIIEAETLKERIGLLSRILEVMTEFEKLNNFTGLMAFFSALSLQPIYRLSETKSKLVKKSREQLANFTKVLSDAHHKGIIERLHSINPPCVPFFGIYLSKIVFVEAGYSTFVKLNQRPPTDKDAEIYGSRQHISFKKCRRIGRIIREIQMYQDQPYMYVVEPTIRKFFENIRPLNNFRNQQEFEDYLYAQSYKIEPVSPNNKFANRSVKVHSQAEKVEMVAANLEKTGRDIFKKKIRTKFL</sequence>
<reference evidence="6" key="1">
    <citation type="submission" date="2022-11" db="UniProtKB">
        <authorList>
            <consortium name="WormBaseParasite"/>
        </authorList>
    </citation>
    <scope>IDENTIFICATION</scope>
</reference>
<dbReference type="InterPro" id="IPR000651">
    <property type="entry name" value="Ras-like_Gua-exchang_fac_N"/>
</dbReference>
<dbReference type="CDD" id="cd06224">
    <property type="entry name" value="REM"/>
    <property type="match status" value="1"/>
</dbReference>
<evidence type="ECO:0000313" key="6">
    <source>
        <dbReference type="WBParaSite" id="ACRNAN_Path_9.g21.t1"/>
    </source>
</evidence>
<dbReference type="Proteomes" id="UP000887540">
    <property type="component" value="Unplaced"/>
</dbReference>
<dbReference type="InterPro" id="IPR036964">
    <property type="entry name" value="RASGEF_cat_dom_sf"/>
</dbReference>
<dbReference type="GO" id="GO:0005085">
    <property type="term" value="F:guanyl-nucleotide exchange factor activity"/>
    <property type="evidence" value="ECO:0007669"/>
    <property type="project" value="UniProtKB-KW"/>
</dbReference>